<evidence type="ECO:0000256" key="1">
    <source>
        <dbReference type="SAM" id="MobiDB-lite"/>
    </source>
</evidence>
<dbReference type="STRING" id="27349.A0A0L6UZC9"/>
<dbReference type="AlphaFoldDB" id="A0A0L6UZC9"/>
<dbReference type="EMBL" id="LAVV01008069">
    <property type="protein sequence ID" value="KNZ53891.1"/>
    <property type="molecule type" value="Genomic_DNA"/>
</dbReference>
<reference evidence="2" key="1">
    <citation type="submission" date="2015-08" db="EMBL/GenBank/DDBJ databases">
        <title>Next Generation Sequencing and Analysis of the Genome of Puccinia sorghi L Schw, the Causal Agent of Maize Common Rust.</title>
        <authorList>
            <person name="Rochi L."/>
            <person name="Burguener G."/>
            <person name="Darino M."/>
            <person name="Turjanski A."/>
            <person name="Kreff E."/>
            <person name="Dieguez M.J."/>
            <person name="Sacco F."/>
        </authorList>
    </citation>
    <scope>NUCLEOTIDE SEQUENCE [LARGE SCALE GENOMIC DNA]</scope>
    <source>
        <strain evidence="2">RO10H11247</strain>
    </source>
</reference>
<proteinExistence type="predicted"/>
<sequence>MDYQEGTHQKFKGNSKPTVPVAEDKEDSNLDDKAVVGTLLFNNFASTLSPIHKFAVEELYSWLARLFSREGIEEELEQTELKFQSPYNALAYMSKIWKEFLGACGHQFTARSGNVTFVMYGINPFGS</sequence>
<evidence type="ECO:0000313" key="2">
    <source>
        <dbReference type="EMBL" id="KNZ53891.1"/>
    </source>
</evidence>
<dbReference type="Proteomes" id="UP000037035">
    <property type="component" value="Unassembled WGS sequence"/>
</dbReference>
<dbReference type="VEuPathDB" id="FungiDB:VP01_310g14"/>
<name>A0A0L6UZC9_9BASI</name>
<accession>A0A0L6UZC9</accession>
<comment type="caution">
    <text evidence="2">The sequence shown here is derived from an EMBL/GenBank/DDBJ whole genome shotgun (WGS) entry which is preliminary data.</text>
</comment>
<feature type="region of interest" description="Disordered" evidence="1">
    <location>
        <begin position="1"/>
        <end position="27"/>
    </location>
</feature>
<protein>
    <submittedName>
        <fullName evidence="2">Uncharacterized protein</fullName>
    </submittedName>
</protein>
<keyword evidence="3" id="KW-1185">Reference proteome</keyword>
<evidence type="ECO:0000313" key="3">
    <source>
        <dbReference type="Proteomes" id="UP000037035"/>
    </source>
</evidence>
<gene>
    <name evidence="2" type="ORF">VP01_310g14</name>
</gene>
<organism evidence="2 3">
    <name type="scientific">Puccinia sorghi</name>
    <dbReference type="NCBI Taxonomy" id="27349"/>
    <lineage>
        <taxon>Eukaryota</taxon>
        <taxon>Fungi</taxon>
        <taxon>Dikarya</taxon>
        <taxon>Basidiomycota</taxon>
        <taxon>Pucciniomycotina</taxon>
        <taxon>Pucciniomycetes</taxon>
        <taxon>Pucciniales</taxon>
        <taxon>Pucciniaceae</taxon>
        <taxon>Puccinia</taxon>
    </lineage>
</organism>